<dbReference type="EMBL" id="CP032568">
    <property type="protein sequence ID" value="AYF73952.1"/>
    <property type="molecule type" value="Genomic_DNA"/>
</dbReference>
<evidence type="ECO:0000313" key="2">
    <source>
        <dbReference type="EMBL" id="AYF73952.1"/>
    </source>
</evidence>
<organism evidence="2 3">
    <name type="scientific">Nocardia yunnanensis</name>
    <dbReference type="NCBI Taxonomy" id="2382165"/>
    <lineage>
        <taxon>Bacteria</taxon>
        <taxon>Bacillati</taxon>
        <taxon>Actinomycetota</taxon>
        <taxon>Actinomycetes</taxon>
        <taxon>Mycobacteriales</taxon>
        <taxon>Nocardiaceae</taxon>
        <taxon>Nocardia</taxon>
    </lineage>
</organism>
<sequence>MPQPLTLDGVRADIAGELFLEPEQLDPAADLFAAGLDSVRVLSLVERWRAAGCEVGLMDLVEEPTLDGWWRLLTAAREG</sequence>
<dbReference type="InterPro" id="IPR009081">
    <property type="entry name" value="PP-bd_ACP"/>
</dbReference>
<evidence type="ECO:0000313" key="3">
    <source>
        <dbReference type="Proteomes" id="UP000267164"/>
    </source>
</evidence>
<protein>
    <recommendedName>
        <fullName evidence="1">Carrier domain-containing protein</fullName>
    </recommendedName>
</protein>
<feature type="domain" description="Carrier" evidence="1">
    <location>
        <begin position="1"/>
        <end position="77"/>
    </location>
</feature>
<name>A0A386Z833_9NOCA</name>
<reference evidence="2 3" key="1">
    <citation type="submission" date="2018-09" db="EMBL/GenBank/DDBJ databases">
        <title>Nocardia yunnanensis sp. nov., an actinomycete isolated from a soil sample.</title>
        <authorList>
            <person name="Zhang J."/>
        </authorList>
    </citation>
    <scope>NUCLEOTIDE SEQUENCE [LARGE SCALE GENOMIC DNA]</scope>
    <source>
        <strain evidence="2 3">CFHS0054</strain>
    </source>
</reference>
<dbReference type="PROSITE" id="PS50075">
    <property type="entry name" value="CARRIER"/>
    <property type="match status" value="1"/>
</dbReference>
<dbReference type="SUPFAM" id="SSF47336">
    <property type="entry name" value="ACP-like"/>
    <property type="match status" value="1"/>
</dbReference>
<dbReference type="RefSeq" id="WP_120735877.1">
    <property type="nucleotide sequence ID" value="NZ_CP032568.1"/>
</dbReference>
<keyword evidence="3" id="KW-1185">Reference proteome</keyword>
<dbReference type="AlphaFoldDB" id="A0A386Z833"/>
<proteinExistence type="predicted"/>
<dbReference type="InterPro" id="IPR036736">
    <property type="entry name" value="ACP-like_sf"/>
</dbReference>
<dbReference type="Proteomes" id="UP000267164">
    <property type="component" value="Chromosome"/>
</dbReference>
<dbReference type="OrthoDB" id="2455700at2"/>
<dbReference type="Pfam" id="PF00550">
    <property type="entry name" value="PP-binding"/>
    <property type="match status" value="1"/>
</dbReference>
<dbReference type="Gene3D" id="1.10.1200.10">
    <property type="entry name" value="ACP-like"/>
    <property type="match status" value="1"/>
</dbReference>
<evidence type="ECO:0000259" key="1">
    <source>
        <dbReference type="PROSITE" id="PS50075"/>
    </source>
</evidence>
<accession>A0A386Z833</accession>
<gene>
    <name evidence="2" type="ORF">D7D52_08825</name>
</gene>
<dbReference type="KEGG" id="nyu:D7D52_08825"/>